<evidence type="ECO:0000256" key="2">
    <source>
        <dbReference type="ARBA" id="ARBA00022833"/>
    </source>
</evidence>
<gene>
    <name evidence="7" type="ORF">CAMP_LOCUS9182</name>
</gene>
<comment type="caution">
    <text evidence="7">The sequence shown here is derived from an EMBL/GenBank/DDBJ whole genome shotgun (WGS) entry which is preliminary data.</text>
</comment>
<dbReference type="GO" id="GO:0097149">
    <property type="term" value="C:centralspindlin complex"/>
    <property type="evidence" value="ECO:0007669"/>
    <property type="project" value="TreeGrafter"/>
</dbReference>
<dbReference type="OrthoDB" id="2218807at2759"/>
<dbReference type="Proteomes" id="UP001152747">
    <property type="component" value="Unassembled WGS sequence"/>
</dbReference>
<dbReference type="CDD" id="cd00029">
    <property type="entry name" value="C1"/>
    <property type="match status" value="1"/>
</dbReference>
<evidence type="ECO:0000313" key="7">
    <source>
        <dbReference type="EMBL" id="CAI5446545.1"/>
    </source>
</evidence>
<evidence type="ECO:0000256" key="3">
    <source>
        <dbReference type="SAM" id="Coils"/>
    </source>
</evidence>
<keyword evidence="8" id="KW-1185">Reference proteome</keyword>
<accession>A0A9P1N3H8</accession>
<dbReference type="AlphaFoldDB" id="A0A9P1N3H8"/>
<dbReference type="GO" id="GO:0051256">
    <property type="term" value="P:mitotic spindle midzone assembly"/>
    <property type="evidence" value="ECO:0007669"/>
    <property type="project" value="TreeGrafter"/>
</dbReference>
<dbReference type="InterPro" id="IPR000198">
    <property type="entry name" value="RhoGAP_dom"/>
</dbReference>
<dbReference type="GO" id="GO:0005634">
    <property type="term" value="C:nucleus"/>
    <property type="evidence" value="ECO:0007669"/>
    <property type="project" value="TreeGrafter"/>
</dbReference>
<dbReference type="InterPro" id="IPR046349">
    <property type="entry name" value="C1-like_sf"/>
</dbReference>
<dbReference type="GO" id="GO:0007266">
    <property type="term" value="P:Rho protein signal transduction"/>
    <property type="evidence" value="ECO:0007669"/>
    <property type="project" value="TreeGrafter"/>
</dbReference>
<dbReference type="GO" id="GO:0000281">
    <property type="term" value="P:mitotic cytokinesis"/>
    <property type="evidence" value="ECO:0007669"/>
    <property type="project" value="TreeGrafter"/>
</dbReference>
<keyword evidence="3" id="KW-0175">Coiled coil</keyword>
<dbReference type="GO" id="GO:0051233">
    <property type="term" value="C:spindle midzone"/>
    <property type="evidence" value="ECO:0007669"/>
    <property type="project" value="TreeGrafter"/>
</dbReference>
<dbReference type="PROSITE" id="PS00479">
    <property type="entry name" value="ZF_DAG_PE_1"/>
    <property type="match status" value="1"/>
</dbReference>
<feature type="coiled-coil region" evidence="3">
    <location>
        <begin position="54"/>
        <end position="120"/>
    </location>
</feature>
<feature type="domain" description="Rho-GAP" evidence="6">
    <location>
        <begin position="409"/>
        <end position="601"/>
    </location>
</feature>
<reference evidence="7" key="1">
    <citation type="submission" date="2022-11" db="EMBL/GenBank/DDBJ databases">
        <authorList>
            <person name="Kikuchi T."/>
        </authorList>
    </citation>
    <scope>NUCLEOTIDE SEQUENCE</scope>
    <source>
        <strain evidence="7">PS1010</strain>
    </source>
</reference>
<keyword evidence="1" id="KW-0479">Metal-binding</keyword>
<dbReference type="GO" id="GO:0005096">
    <property type="term" value="F:GTPase activator activity"/>
    <property type="evidence" value="ECO:0007669"/>
    <property type="project" value="TreeGrafter"/>
</dbReference>
<dbReference type="Pfam" id="PF00620">
    <property type="entry name" value="RhoGAP"/>
    <property type="match status" value="1"/>
</dbReference>
<dbReference type="PANTHER" id="PTHR46199:SF3">
    <property type="entry name" value="RAC GTPASE-ACTIVATING PROTEIN 1"/>
    <property type="match status" value="1"/>
</dbReference>
<feature type="region of interest" description="Disordered" evidence="4">
    <location>
        <begin position="191"/>
        <end position="223"/>
    </location>
</feature>
<name>A0A9P1N3H8_9PELO</name>
<evidence type="ECO:0000256" key="4">
    <source>
        <dbReference type="SAM" id="MobiDB-lite"/>
    </source>
</evidence>
<dbReference type="EMBL" id="CANHGI010000003">
    <property type="protein sequence ID" value="CAI5446545.1"/>
    <property type="molecule type" value="Genomic_DNA"/>
</dbReference>
<evidence type="ECO:0000313" key="8">
    <source>
        <dbReference type="Proteomes" id="UP001152747"/>
    </source>
</evidence>
<dbReference type="SMART" id="SM00324">
    <property type="entry name" value="RhoGAP"/>
    <property type="match status" value="1"/>
</dbReference>
<feature type="region of interest" description="Disordered" evidence="4">
    <location>
        <begin position="255"/>
        <end position="290"/>
    </location>
</feature>
<keyword evidence="2" id="KW-0862">Zinc</keyword>
<dbReference type="SUPFAM" id="SSF57889">
    <property type="entry name" value="Cysteine-rich domain"/>
    <property type="match status" value="1"/>
</dbReference>
<dbReference type="SUPFAM" id="SSF48350">
    <property type="entry name" value="GTPase activation domain, GAP"/>
    <property type="match status" value="1"/>
</dbReference>
<dbReference type="InterPro" id="IPR008936">
    <property type="entry name" value="Rho_GTPase_activation_prot"/>
</dbReference>
<protein>
    <submittedName>
        <fullName evidence="7">Uncharacterized protein</fullName>
    </submittedName>
</protein>
<dbReference type="Gene3D" id="1.10.555.10">
    <property type="entry name" value="Rho GTPase activation protein"/>
    <property type="match status" value="1"/>
</dbReference>
<feature type="domain" description="Phorbol-ester/DAG-type" evidence="5">
    <location>
        <begin position="339"/>
        <end position="388"/>
    </location>
</feature>
<dbReference type="PROSITE" id="PS50238">
    <property type="entry name" value="RHOGAP"/>
    <property type="match status" value="1"/>
</dbReference>
<dbReference type="PROSITE" id="PS50081">
    <property type="entry name" value="ZF_DAG_PE_2"/>
    <property type="match status" value="1"/>
</dbReference>
<proteinExistence type="predicted"/>
<evidence type="ECO:0000259" key="6">
    <source>
        <dbReference type="PROSITE" id="PS50238"/>
    </source>
</evidence>
<sequence length="661" mass="75197">MKSSSLKEKTCTEDSKKLFNLVVNAQKTKIDVKEIGMLQLVDEIDRLRQLWKMSEDSKLKLAEEMNQMEKALAEARKKLELFQLDMGDTRKMLRTALDENKALKLDLNVYETREKRLKDAMKGGAFDSLTKEDRDQFAFLREPLVRTYSKRIQEKHPHLMEETNESEDDSSVDYDMTNESLDEVITLRNGREVRRSSAAGGKRRSSSAHAHVHINSKRSRSRVMATPIKEEPQIEETPSKRYRDDGIQEVTTTTTTTTTTLKGGNDRRPTRTSIHRQVTRRSMSCGSVPSIEQTPGHTFAAGMSTNAALTKSTLDIRTLKRGGTSTWTTGQVNDIALRKHSFEDVGLNLKMTKCDECHQVIFANRSQKCRDCHQTVHKHCTGRLRLPCVPRQKTIATPKSANRNVKREYRLQDFCTNAKPMIPFPVVHCVVALEKRALTQEGLYRVPGSTRTVTSLLDELRTSRTVPNLDLQDCEVITETLKRFLRDLRDPLVPKTSREEFMVAANQFTTDPDQGRLSLNKVICELPQANRDTMAYLFLHWRKVVAVSEFNKMPKENMARVLAPCVMGIPTSRMDQTSATHDITNCERTLNALFTFDDGYWQRFLGPIDSIEMPRHNDLYSPPMGNVCDRSILGPVSISPATPLLTRSANPNRRLNLLGPL</sequence>
<dbReference type="SMART" id="SM00109">
    <property type="entry name" value="C1"/>
    <property type="match status" value="1"/>
</dbReference>
<feature type="compositionally biased region" description="Basic residues" evidence="4">
    <location>
        <begin position="201"/>
        <end position="221"/>
    </location>
</feature>
<dbReference type="GO" id="GO:0032154">
    <property type="term" value="C:cleavage furrow"/>
    <property type="evidence" value="ECO:0007669"/>
    <property type="project" value="TreeGrafter"/>
</dbReference>
<dbReference type="GO" id="GO:0046872">
    <property type="term" value="F:metal ion binding"/>
    <property type="evidence" value="ECO:0007669"/>
    <property type="project" value="UniProtKB-KW"/>
</dbReference>
<dbReference type="InterPro" id="IPR002219">
    <property type="entry name" value="PKC_DAG/PE"/>
</dbReference>
<evidence type="ECO:0000259" key="5">
    <source>
        <dbReference type="PROSITE" id="PS50081"/>
    </source>
</evidence>
<dbReference type="Gene3D" id="3.30.60.20">
    <property type="match status" value="1"/>
</dbReference>
<evidence type="ECO:0000256" key="1">
    <source>
        <dbReference type="ARBA" id="ARBA00022723"/>
    </source>
</evidence>
<feature type="compositionally biased region" description="Polar residues" evidence="4">
    <location>
        <begin position="280"/>
        <end position="290"/>
    </location>
</feature>
<dbReference type="GO" id="GO:0030496">
    <property type="term" value="C:midbody"/>
    <property type="evidence" value="ECO:0007669"/>
    <property type="project" value="TreeGrafter"/>
</dbReference>
<organism evidence="7 8">
    <name type="scientific">Caenorhabditis angaria</name>
    <dbReference type="NCBI Taxonomy" id="860376"/>
    <lineage>
        <taxon>Eukaryota</taxon>
        <taxon>Metazoa</taxon>
        <taxon>Ecdysozoa</taxon>
        <taxon>Nematoda</taxon>
        <taxon>Chromadorea</taxon>
        <taxon>Rhabditida</taxon>
        <taxon>Rhabditina</taxon>
        <taxon>Rhabditomorpha</taxon>
        <taxon>Rhabditoidea</taxon>
        <taxon>Rhabditidae</taxon>
        <taxon>Peloderinae</taxon>
        <taxon>Caenorhabditis</taxon>
    </lineage>
</organism>
<dbReference type="PANTHER" id="PTHR46199">
    <property type="entry name" value="RAC GTPASE-ACTIVATING PROTEIN 1"/>
    <property type="match status" value="1"/>
</dbReference>